<evidence type="ECO:0000256" key="1">
    <source>
        <dbReference type="ARBA" id="ARBA00022658"/>
    </source>
</evidence>
<dbReference type="PANTHER" id="PTHR22826">
    <property type="entry name" value="RHO GUANINE EXCHANGE FACTOR-RELATED"/>
    <property type="match status" value="1"/>
</dbReference>
<evidence type="ECO:0000259" key="5">
    <source>
        <dbReference type="PROSITE" id="PS50010"/>
    </source>
</evidence>
<organism evidence="6 7">
    <name type="scientific">Cylicocyclus nassatus</name>
    <name type="common">Nematode worm</name>
    <dbReference type="NCBI Taxonomy" id="53992"/>
    <lineage>
        <taxon>Eukaryota</taxon>
        <taxon>Metazoa</taxon>
        <taxon>Ecdysozoa</taxon>
        <taxon>Nematoda</taxon>
        <taxon>Chromadorea</taxon>
        <taxon>Rhabditida</taxon>
        <taxon>Rhabditina</taxon>
        <taxon>Rhabditomorpha</taxon>
        <taxon>Strongyloidea</taxon>
        <taxon>Strongylidae</taxon>
        <taxon>Cylicocyclus</taxon>
    </lineage>
</organism>
<dbReference type="GO" id="GO:0005737">
    <property type="term" value="C:cytoplasm"/>
    <property type="evidence" value="ECO:0007669"/>
    <property type="project" value="TreeGrafter"/>
</dbReference>
<dbReference type="Gene3D" id="1.20.58.60">
    <property type="match status" value="1"/>
</dbReference>
<feature type="compositionally biased region" description="Low complexity" evidence="3">
    <location>
        <begin position="1037"/>
        <end position="1052"/>
    </location>
</feature>
<dbReference type="InterPro" id="IPR056466">
    <property type="entry name" value="Spectrin_DBS"/>
</dbReference>
<dbReference type="InterPro" id="IPR051336">
    <property type="entry name" value="RhoGEF_Guanine_NuclExch_SF"/>
</dbReference>
<comment type="similarity">
    <text evidence="2">Belongs to the MCF2 family.</text>
</comment>
<dbReference type="SUPFAM" id="SSF48065">
    <property type="entry name" value="DBL homology domain (DH-domain)"/>
    <property type="match status" value="1"/>
</dbReference>
<dbReference type="CDD" id="cd00170">
    <property type="entry name" value="SEC14"/>
    <property type="match status" value="1"/>
</dbReference>
<dbReference type="GO" id="GO:0005085">
    <property type="term" value="F:guanyl-nucleotide exchange factor activity"/>
    <property type="evidence" value="ECO:0007669"/>
    <property type="project" value="UniProtKB-KW"/>
</dbReference>
<evidence type="ECO:0000313" key="6">
    <source>
        <dbReference type="EMBL" id="CAJ0610455.1"/>
    </source>
</evidence>
<dbReference type="InterPro" id="IPR035899">
    <property type="entry name" value="DBL_dom_sf"/>
</dbReference>
<dbReference type="InterPro" id="IPR055251">
    <property type="entry name" value="SOS1_NGEF_PH"/>
</dbReference>
<feature type="region of interest" description="Disordered" evidence="3">
    <location>
        <begin position="1033"/>
        <end position="1083"/>
    </location>
</feature>
<dbReference type="Gene3D" id="2.30.29.30">
    <property type="entry name" value="Pleckstrin-homology domain (PH domain)/Phosphotyrosine-binding domain (PTB)"/>
    <property type="match status" value="1"/>
</dbReference>
<dbReference type="AlphaFoldDB" id="A0AA36HHT9"/>
<dbReference type="SUPFAM" id="SSF50729">
    <property type="entry name" value="PH domain-like"/>
    <property type="match status" value="1"/>
</dbReference>
<evidence type="ECO:0000259" key="4">
    <source>
        <dbReference type="PROSITE" id="PS50003"/>
    </source>
</evidence>
<dbReference type="Pfam" id="PF23289">
    <property type="entry name" value="Spectrin_5"/>
    <property type="match status" value="1"/>
</dbReference>
<dbReference type="SMART" id="SM00325">
    <property type="entry name" value="RhoGEF"/>
    <property type="match status" value="1"/>
</dbReference>
<comment type="caution">
    <text evidence="6">The sequence shown here is derived from an EMBL/GenBank/DDBJ whole genome shotgun (WGS) entry which is preliminary data.</text>
</comment>
<dbReference type="SUPFAM" id="SSF46966">
    <property type="entry name" value="Spectrin repeat"/>
    <property type="match status" value="1"/>
</dbReference>
<evidence type="ECO:0000313" key="7">
    <source>
        <dbReference type="Proteomes" id="UP001176961"/>
    </source>
</evidence>
<dbReference type="InterPro" id="IPR001251">
    <property type="entry name" value="CRAL-TRIO_dom"/>
</dbReference>
<dbReference type="InterPro" id="IPR001849">
    <property type="entry name" value="PH_domain"/>
</dbReference>
<evidence type="ECO:0000256" key="3">
    <source>
        <dbReference type="SAM" id="MobiDB-lite"/>
    </source>
</evidence>
<gene>
    <name evidence="6" type="ORF">CYNAS_LOCUS22438</name>
</gene>
<reference evidence="6" key="1">
    <citation type="submission" date="2023-07" db="EMBL/GenBank/DDBJ databases">
        <authorList>
            <consortium name="CYATHOMIX"/>
        </authorList>
    </citation>
    <scope>NUCLEOTIDE SEQUENCE</scope>
    <source>
        <strain evidence="6">N/A</strain>
    </source>
</reference>
<dbReference type="PROSITE" id="PS50010">
    <property type="entry name" value="DH_2"/>
    <property type="match status" value="1"/>
</dbReference>
<evidence type="ECO:0008006" key="8">
    <source>
        <dbReference type="Google" id="ProtNLM"/>
    </source>
</evidence>
<dbReference type="EMBL" id="CATQJL010000326">
    <property type="protein sequence ID" value="CAJ0610455.1"/>
    <property type="molecule type" value="Genomic_DNA"/>
</dbReference>
<dbReference type="PANTHER" id="PTHR22826:SF211">
    <property type="entry name" value="LD43457P"/>
    <property type="match status" value="1"/>
</dbReference>
<sequence length="1108" mass="124437">MICSKHTPLRCGAAEFKLLRWELAQGEERACSFQISGYDKAENFSELAGARSFSNPFFEMDGAPSSCYCSMAASSSSDVTMPYPIPNASSAVSPPHASDDFIEAPVFFYDMDYDLKDLNTALKGAEFLQDSGYQSVLERSAHPFSASIVEDIISENSDAANDEDWDGFLTVGEDRVRIKDMSDILASRYAFLTGARTNEGMSIVTFPDSRTVLSFEDYQTLITYLLQVPPLEDSHKGFVVIVDRRNDKWSSVRTLFLQITSFFPGTIRVLFLLKPEGVLQRALEVGYRAISENCSFKVITCDSSVELRRFLRAEQLTMDIGGLIKYNHLEWVQHRMDIERMKSSASAIAQSLSDFGRVLRETELPNDVETTARILQIQTAERDAIKEDFRISVRKGLSLLRAVRQIESKPKHELLSPTRLHNVTAIERMLVQLEETERSFDTFWAKHEKRLMNCFQLRQFEESFRKLQSSFARHMLYLEEHRAVGEGVQAAQLLAEKHEQYAETAQEDVKAAKALKNTGEELISTNDVGISGSLLPKCDELERMAEALNGALQRRATVLKMSITMHTQISQANSWCKKGVEMLSSILQDATPASAGSSLARMDEFLEEGSKLQLDAISQSPTMNSLILLTTTETSTLLAQVAERIDDIRRMGVARRDALAKMVERKPVQVVTPEKTQTPVEERDIANVRDLQCCSNSGSPLGSPQSPHSISIESFVVAELLSTERTYVAELESLIEHYVEPFLAPEHQQSIAAPVRGRSDLVFGNLRDLLHFHSRLLLPDLQLNENSSSGICRVFVQHANRFLSLYHAYCQNKAASDAIRKEFCEMSSFFADCQRRAGHPLPLGAYLLKPVQRITKYQLLLRELERHCRPEVRPEVAAALSTMLELLAQINAAIHQLHISGFNGDLRLLGPLRLQSECDVYQFSRKKKGKTARAQRRHLFLFDGGVLFCKKRNPPSQPSTADPEYYEHKMCIPMSSLGFSECSRSGSSRFELWDEARSDAYAVETCDTEQRSRWIHRLSRVVPREDQLIRQRPKSWTSTISNDSTCSSSTRSSDSEVPVDTNGNSKTTAIFTPSLHSPTDTAAEVDVPVTSIAPIPESHSAEELVDSC</sequence>
<name>A0AA36HHT9_CYLNA</name>
<dbReference type="PROSITE" id="PS50003">
    <property type="entry name" value="PH_DOMAIN"/>
    <property type="match status" value="1"/>
</dbReference>
<feature type="domain" description="DH" evidence="5">
    <location>
        <begin position="712"/>
        <end position="893"/>
    </location>
</feature>
<dbReference type="CDD" id="cd00160">
    <property type="entry name" value="RhoGEF"/>
    <property type="match status" value="1"/>
</dbReference>
<dbReference type="Pfam" id="PF22697">
    <property type="entry name" value="SOS1_NGEF_PH"/>
    <property type="match status" value="1"/>
</dbReference>
<protein>
    <recommendedName>
        <fullName evidence="8">Guanine nucleotide exchange factor DBS</fullName>
    </recommendedName>
</protein>
<dbReference type="SMART" id="SM00233">
    <property type="entry name" value="PH"/>
    <property type="match status" value="1"/>
</dbReference>
<dbReference type="Proteomes" id="UP001176961">
    <property type="component" value="Unassembled WGS sequence"/>
</dbReference>
<accession>A0AA36HHT9</accession>
<keyword evidence="7" id="KW-1185">Reference proteome</keyword>
<proteinExistence type="inferred from homology"/>
<feature type="compositionally biased region" description="Polar residues" evidence="3">
    <location>
        <begin position="1061"/>
        <end position="1080"/>
    </location>
</feature>
<dbReference type="Pfam" id="PF00621">
    <property type="entry name" value="RhoGEF"/>
    <property type="match status" value="1"/>
</dbReference>
<evidence type="ECO:0000256" key="2">
    <source>
        <dbReference type="ARBA" id="ARBA00049987"/>
    </source>
</evidence>
<keyword evidence="1" id="KW-0344">Guanine-nucleotide releasing factor</keyword>
<dbReference type="InterPro" id="IPR000219">
    <property type="entry name" value="DH_dom"/>
</dbReference>
<dbReference type="Gene3D" id="1.20.900.10">
    <property type="entry name" value="Dbl homology (DH) domain"/>
    <property type="match status" value="1"/>
</dbReference>
<feature type="domain" description="PH" evidence="4">
    <location>
        <begin position="905"/>
        <end position="1023"/>
    </location>
</feature>
<dbReference type="InterPro" id="IPR011993">
    <property type="entry name" value="PH-like_dom_sf"/>
</dbReference>
<dbReference type="Pfam" id="PF13716">
    <property type="entry name" value="CRAL_TRIO_2"/>
    <property type="match status" value="1"/>
</dbReference>